<proteinExistence type="inferred from homology"/>
<comment type="similarity">
    <text evidence="1">Belongs to the phosphate acetyltransferase and butyryltransferase family.</text>
</comment>
<dbReference type="PANTHER" id="PTHR43356:SF2">
    <property type="entry name" value="PHOSPHATE ACETYLTRANSFERASE"/>
    <property type="match status" value="1"/>
</dbReference>
<evidence type="ECO:0000256" key="3">
    <source>
        <dbReference type="ARBA" id="ARBA00023315"/>
    </source>
</evidence>
<accession>A0ABS2Q1D2</accession>
<evidence type="ECO:0000313" key="5">
    <source>
        <dbReference type="EMBL" id="MBM7646108.1"/>
    </source>
</evidence>
<dbReference type="PIRSF" id="PIRSF000428">
    <property type="entry name" value="P_Ac_trans"/>
    <property type="match status" value="1"/>
</dbReference>
<organism evidence="5 6">
    <name type="scientific">Scopulibacillus daqui</name>
    <dbReference type="NCBI Taxonomy" id="1469162"/>
    <lineage>
        <taxon>Bacteria</taxon>
        <taxon>Bacillati</taxon>
        <taxon>Bacillota</taxon>
        <taxon>Bacilli</taxon>
        <taxon>Bacillales</taxon>
        <taxon>Sporolactobacillaceae</taxon>
        <taxon>Scopulibacillus</taxon>
    </lineage>
</organism>
<dbReference type="EC" id="2.3.1.19" evidence="5"/>
<dbReference type="Gene3D" id="3.40.718.10">
    <property type="entry name" value="Isopropylmalate Dehydrogenase"/>
    <property type="match status" value="1"/>
</dbReference>
<dbReference type="EMBL" id="JAFBER010000016">
    <property type="protein sequence ID" value="MBM7646108.1"/>
    <property type="molecule type" value="Genomic_DNA"/>
</dbReference>
<evidence type="ECO:0000313" key="6">
    <source>
        <dbReference type="Proteomes" id="UP000808914"/>
    </source>
</evidence>
<dbReference type="NCBIfam" id="NF005837">
    <property type="entry name" value="PRK07742.1"/>
    <property type="match status" value="1"/>
</dbReference>
<protein>
    <submittedName>
        <fullName evidence="5">Phosphate butyryltransferase</fullName>
        <ecNumber evidence="5">2.3.1.19</ecNumber>
    </submittedName>
</protein>
<feature type="domain" description="Phosphate acetyl/butaryl transferase" evidence="4">
    <location>
        <begin position="69"/>
        <end position="295"/>
    </location>
</feature>
<dbReference type="RefSeq" id="WP_205004012.1">
    <property type="nucleotide sequence ID" value="NZ_JAFBER010000016.1"/>
</dbReference>
<dbReference type="GO" id="GO:0050182">
    <property type="term" value="F:phosphate butyryltransferase activity"/>
    <property type="evidence" value="ECO:0007669"/>
    <property type="project" value="UniProtKB-EC"/>
</dbReference>
<dbReference type="PANTHER" id="PTHR43356">
    <property type="entry name" value="PHOSPHATE ACETYLTRANSFERASE"/>
    <property type="match status" value="1"/>
</dbReference>
<name>A0ABS2Q1D2_9BACL</name>
<keyword evidence="6" id="KW-1185">Reference proteome</keyword>
<evidence type="ECO:0000256" key="1">
    <source>
        <dbReference type="ARBA" id="ARBA00005656"/>
    </source>
</evidence>
<dbReference type="InterPro" id="IPR012147">
    <property type="entry name" value="P_Ac_Bu_trans"/>
</dbReference>
<keyword evidence="3 5" id="KW-0012">Acyltransferase</keyword>
<reference evidence="5 6" key="1">
    <citation type="submission" date="2021-01" db="EMBL/GenBank/DDBJ databases">
        <title>Genomic Encyclopedia of Type Strains, Phase IV (KMG-IV): sequencing the most valuable type-strain genomes for metagenomic binning, comparative biology and taxonomic classification.</title>
        <authorList>
            <person name="Goeker M."/>
        </authorList>
    </citation>
    <scope>NUCLEOTIDE SEQUENCE [LARGE SCALE GENOMIC DNA]</scope>
    <source>
        <strain evidence="5 6">DSM 28236</strain>
    </source>
</reference>
<dbReference type="InterPro" id="IPR002505">
    <property type="entry name" value="PTA_PTB"/>
</dbReference>
<dbReference type="SUPFAM" id="SSF53659">
    <property type="entry name" value="Isocitrate/Isopropylmalate dehydrogenase-like"/>
    <property type="match status" value="1"/>
</dbReference>
<comment type="caution">
    <text evidence="5">The sequence shown here is derived from an EMBL/GenBank/DDBJ whole genome shotgun (WGS) entry which is preliminary data.</text>
</comment>
<dbReference type="Proteomes" id="UP000808914">
    <property type="component" value="Unassembled WGS sequence"/>
</dbReference>
<evidence type="ECO:0000256" key="2">
    <source>
        <dbReference type="ARBA" id="ARBA00022679"/>
    </source>
</evidence>
<dbReference type="InterPro" id="IPR050500">
    <property type="entry name" value="Phos_Acetyltrans/Butyryltrans"/>
</dbReference>
<gene>
    <name evidence="5" type="ORF">JOD45_002334</name>
</gene>
<dbReference type="NCBIfam" id="TIGR02706">
    <property type="entry name" value="P_butyryltrans"/>
    <property type="match status" value="1"/>
</dbReference>
<dbReference type="Pfam" id="PF01515">
    <property type="entry name" value="PTA_PTB"/>
    <property type="match status" value="1"/>
</dbReference>
<sequence length="300" mass="31914">MSLEQLRNDIIKSEDKVIAVAQADDKAVLQAVTAAVNEQLGRFILFGAKHQIEEKLKEISEPDIFEKVEIVHTESEQEAAAQAVRAVSDKKADVLMKGLLPTAVLLKAVLNKEYGIRSGKTLSHVAAFEVPGYKQLIFVTDPAMNIAPDLDQKVDIINNAVQVARSVGCDQPKVALLAAVETVNPKMPATVDAAALTQMNKRGQIANCIIDGPLALDNAVSLEAAAHKKLQSPVAGQADILVVPNIEVGNVLYKSLVYFSGAKVGAIVTGAKAPIILTSRSDTPENKLTSILLAVKASAK</sequence>
<dbReference type="InterPro" id="IPR014079">
    <property type="entry name" value="Phosphate_butyryltransferase"/>
</dbReference>
<evidence type="ECO:0000259" key="4">
    <source>
        <dbReference type="Pfam" id="PF01515"/>
    </source>
</evidence>
<keyword evidence="2 5" id="KW-0808">Transferase</keyword>
<dbReference type="NCBIfam" id="NF006045">
    <property type="entry name" value="PRK08190.1"/>
    <property type="match status" value="1"/>
</dbReference>